<dbReference type="InterPro" id="IPR029068">
    <property type="entry name" value="Glyas_Bleomycin-R_OHBP_Dase"/>
</dbReference>
<protein>
    <recommendedName>
        <fullName evidence="2">Bleomycin resistance protein</fullName>
    </recommendedName>
</protein>
<dbReference type="Proteomes" id="UP000252023">
    <property type="component" value="Chromosome"/>
</dbReference>
<dbReference type="EMBL" id="CP030918">
    <property type="protein sequence ID" value="AXC48764.1"/>
    <property type="molecule type" value="Genomic_DNA"/>
</dbReference>
<organism evidence="5 6">
    <name type="scientific">Paracoccus suum</name>
    <dbReference type="NCBI Taxonomy" id="2259340"/>
    <lineage>
        <taxon>Bacteria</taxon>
        <taxon>Pseudomonadati</taxon>
        <taxon>Pseudomonadota</taxon>
        <taxon>Alphaproteobacteria</taxon>
        <taxon>Rhodobacterales</taxon>
        <taxon>Paracoccaceae</taxon>
        <taxon>Paracoccus</taxon>
    </lineage>
</organism>
<sequence>MTPELGIRDLKRSLDFWVGIIGFAVRYTRPEEGFAMLGLGPARLMLASINLGRTFDAARVRAEGAPLGLGMNLEIEVTDLDALVGRATRSGLTPLLPLETRWYRTGTGVVGQRQLVLADPDGYLARPFTEVTASA</sequence>
<evidence type="ECO:0000256" key="1">
    <source>
        <dbReference type="ARBA" id="ARBA00011051"/>
    </source>
</evidence>
<dbReference type="Pfam" id="PF00903">
    <property type="entry name" value="Glyoxalase"/>
    <property type="match status" value="1"/>
</dbReference>
<keyword evidence="6" id="KW-1185">Reference proteome</keyword>
<dbReference type="InterPro" id="IPR037523">
    <property type="entry name" value="VOC_core"/>
</dbReference>
<feature type="domain" description="VOC" evidence="4">
    <location>
        <begin position="1"/>
        <end position="130"/>
    </location>
</feature>
<dbReference type="InterPro" id="IPR000335">
    <property type="entry name" value="Bleomycin-R"/>
</dbReference>
<dbReference type="RefSeq" id="WP_114075083.1">
    <property type="nucleotide sequence ID" value="NZ_CP030918.1"/>
</dbReference>
<evidence type="ECO:0000313" key="5">
    <source>
        <dbReference type="EMBL" id="AXC48764.1"/>
    </source>
</evidence>
<evidence type="ECO:0000313" key="6">
    <source>
        <dbReference type="Proteomes" id="UP000252023"/>
    </source>
</evidence>
<comment type="similarity">
    <text evidence="1">Belongs to the bleomycin resistance protein family.</text>
</comment>
<name>A0A344PHA9_9RHOB</name>
<evidence type="ECO:0000256" key="2">
    <source>
        <dbReference type="ARBA" id="ARBA00021572"/>
    </source>
</evidence>
<reference evidence="6" key="1">
    <citation type="submission" date="2018-07" db="EMBL/GenBank/DDBJ databases">
        <title>Genome sequencing of Paracoccus sp. SC2-6.</title>
        <authorList>
            <person name="Heo J."/>
            <person name="Kim S.-J."/>
            <person name="Kwon S.-W."/>
        </authorList>
    </citation>
    <scope>NUCLEOTIDE SEQUENCE [LARGE SCALE GENOMIC DNA]</scope>
    <source>
        <strain evidence="6">SC2-6</strain>
    </source>
</reference>
<dbReference type="KEGG" id="pars:DRW48_02810"/>
<dbReference type="OrthoDB" id="284897at2"/>
<dbReference type="PROSITE" id="PS51819">
    <property type="entry name" value="VOC"/>
    <property type="match status" value="1"/>
</dbReference>
<keyword evidence="3" id="KW-0046">Antibiotic resistance</keyword>
<proteinExistence type="inferred from homology"/>
<gene>
    <name evidence="5" type="ORF">DRW48_02810</name>
</gene>
<evidence type="ECO:0000259" key="4">
    <source>
        <dbReference type="PROSITE" id="PS51819"/>
    </source>
</evidence>
<dbReference type="Gene3D" id="3.10.180.10">
    <property type="entry name" value="2,3-Dihydroxybiphenyl 1,2-Dioxygenase, domain 1"/>
    <property type="match status" value="1"/>
</dbReference>
<dbReference type="SUPFAM" id="SSF54593">
    <property type="entry name" value="Glyoxalase/Bleomycin resistance protein/Dihydroxybiphenyl dioxygenase"/>
    <property type="match status" value="1"/>
</dbReference>
<dbReference type="AlphaFoldDB" id="A0A344PHA9"/>
<dbReference type="GO" id="GO:0046677">
    <property type="term" value="P:response to antibiotic"/>
    <property type="evidence" value="ECO:0007669"/>
    <property type="project" value="UniProtKB-KW"/>
</dbReference>
<dbReference type="CDD" id="cd08349">
    <property type="entry name" value="BLMA_like"/>
    <property type="match status" value="1"/>
</dbReference>
<accession>A0A344PHA9</accession>
<dbReference type="InterPro" id="IPR004360">
    <property type="entry name" value="Glyas_Fos-R_dOase_dom"/>
</dbReference>
<evidence type="ECO:0000256" key="3">
    <source>
        <dbReference type="ARBA" id="ARBA00023251"/>
    </source>
</evidence>